<reference evidence="2" key="1">
    <citation type="submission" date="2020-10" db="EMBL/GenBank/DDBJ databases">
        <title>Paenihalocynthiibacter styelae gen. nov., sp. nov., isolated from stalked sea squirt Styela clava.</title>
        <authorList>
            <person name="Kim Y.-O."/>
            <person name="Yoon J.-H."/>
        </authorList>
    </citation>
    <scope>NUCLEOTIDE SEQUENCE</scope>
    <source>
        <strain evidence="2">MYP1-1</strain>
    </source>
</reference>
<dbReference type="RefSeq" id="WP_228849173.1">
    <property type="nucleotide sequence ID" value="NZ_JADCKQ010000009.1"/>
</dbReference>
<dbReference type="EMBL" id="JADCKQ010000009">
    <property type="protein sequence ID" value="MBI1494402.1"/>
    <property type="molecule type" value="Genomic_DNA"/>
</dbReference>
<evidence type="ECO:0000313" key="3">
    <source>
        <dbReference type="Proteomes" id="UP000640583"/>
    </source>
</evidence>
<dbReference type="InterPro" id="IPR036844">
    <property type="entry name" value="Hint_dom_sf"/>
</dbReference>
<dbReference type="Proteomes" id="UP000640583">
    <property type="component" value="Unassembled WGS sequence"/>
</dbReference>
<dbReference type="SUPFAM" id="SSF51294">
    <property type="entry name" value="Hedgehog/intein (Hint) domain"/>
    <property type="match status" value="1"/>
</dbReference>
<dbReference type="AlphaFoldDB" id="A0A8J7LQI9"/>
<evidence type="ECO:0000259" key="1">
    <source>
        <dbReference type="Pfam" id="PF13403"/>
    </source>
</evidence>
<gene>
    <name evidence="2" type="ORF">H1D41_12210</name>
</gene>
<evidence type="ECO:0000313" key="2">
    <source>
        <dbReference type="EMBL" id="MBI1494402.1"/>
    </source>
</evidence>
<accession>A0A8J7LQI9</accession>
<sequence length="352" mass="37942">MPVIRTLYLGKLTVIDPVGAGATGPNENASSILGTYGNAGNPLAANAISVDVSGSNPALLGTDHNNNFLTSYIVKFDIGGGQVTKTVDAIQTYGMTVKFSGGTSQNLNLQIFQTTDGHTFLAVKDTLQQTFNKAVESVSLNSVPSTSVRTLGISQFDNFQFVCFAKGSAIQTPHGETYVEDLKSGDLVSTADSGDQDIIWIGNNTVIGNDKNSPYRIPRGYLNANRDLYLSPQHRVAIDTSDFSGNPEDPRAFLAIKHLALISPVVQVPVETVTYYHVLTKKHETLISNGVPTESFYPGPVALDLLPDVQRTVLEDCLTAHDLTLETYGDTALETLRRKTVLNWTRSTALCA</sequence>
<protein>
    <submittedName>
        <fullName evidence="2">Hint domain-containing protein</fullName>
    </submittedName>
</protein>
<comment type="caution">
    <text evidence="2">The sequence shown here is derived from an EMBL/GenBank/DDBJ whole genome shotgun (WGS) entry which is preliminary data.</text>
</comment>
<organism evidence="2 3">
    <name type="scientific">Halocynthiibacter styelae</name>
    <dbReference type="NCBI Taxonomy" id="2761955"/>
    <lineage>
        <taxon>Bacteria</taxon>
        <taxon>Pseudomonadati</taxon>
        <taxon>Pseudomonadota</taxon>
        <taxon>Alphaproteobacteria</taxon>
        <taxon>Rhodobacterales</taxon>
        <taxon>Paracoccaceae</taxon>
        <taxon>Halocynthiibacter</taxon>
    </lineage>
</organism>
<name>A0A8J7LQI9_9RHOB</name>
<keyword evidence="3" id="KW-1185">Reference proteome</keyword>
<proteinExistence type="predicted"/>
<feature type="domain" description="Hedgehog/Intein (Hint)" evidence="1">
    <location>
        <begin position="162"/>
        <end position="299"/>
    </location>
</feature>
<dbReference type="Pfam" id="PF13403">
    <property type="entry name" value="Hint_2"/>
    <property type="match status" value="1"/>
</dbReference>
<dbReference type="Gene3D" id="2.170.16.10">
    <property type="entry name" value="Hedgehog/Intein (Hint) domain"/>
    <property type="match status" value="1"/>
</dbReference>
<dbReference type="InterPro" id="IPR028992">
    <property type="entry name" value="Hedgehog/Intein_dom"/>
</dbReference>